<evidence type="ECO:0000256" key="1">
    <source>
        <dbReference type="ARBA" id="ARBA00004162"/>
    </source>
</evidence>
<feature type="transmembrane region" description="Helical" evidence="10">
    <location>
        <begin position="37"/>
        <end position="62"/>
    </location>
</feature>
<comment type="subcellular location">
    <subcellularLocation>
        <location evidence="1">Cell membrane</location>
        <topology evidence="1">Single-pass membrane protein</topology>
    </subcellularLocation>
    <subcellularLocation>
        <location evidence="2">Endoplasmic reticulum membrane</location>
        <topology evidence="2">Single-pass membrane protein</topology>
    </subcellularLocation>
</comment>
<evidence type="ECO:0000256" key="5">
    <source>
        <dbReference type="ARBA" id="ARBA00022692"/>
    </source>
</evidence>
<dbReference type="GO" id="GO:0005789">
    <property type="term" value="C:endoplasmic reticulum membrane"/>
    <property type="evidence" value="ECO:0007669"/>
    <property type="project" value="UniProtKB-SubCell"/>
</dbReference>
<comment type="similarity">
    <text evidence="3">Belongs to the MRAP family.</text>
</comment>
<evidence type="ECO:0000256" key="7">
    <source>
        <dbReference type="ARBA" id="ARBA00022989"/>
    </source>
</evidence>
<evidence type="ECO:0000256" key="10">
    <source>
        <dbReference type="SAM" id="Phobius"/>
    </source>
</evidence>
<keyword evidence="4" id="KW-1003">Cell membrane</keyword>
<dbReference type="PANTHER" id="PTHR28675:SF2">
    <property type="entry name" value="MELANOCORTIN-2 RECEPTOR ACCESSORY PROTEIN"/>
    <property type="match status" value="1"/>
</dbReference>
<gene>
    <name evidence="11" type="primary">MRAP1</name>
</gene>
<name>A0A2S1UFC5_PIG</name>
<dbReference type="EMBL" id="MG016709">
    <property type="protein sequence ID" value="AWI97799.1"/>
    <property type="molecule type" value="mRNA"/>
</dbReference>
<evidence type="ECO:0000256" key="9">
    <source>
        <dbReference type="SAM" id="MobiDB-lite"/>
    </source>
</evidence>
<keyword evidence="8 10" id="KW-0472">Membrane</keyword>
<feature type="region of interest" description="Disordered" evidence="9">
    <location>
        <begin position="121"/>
        <end position="187"/>
    </location>
</feature>
<evidence type="ECO:0000256" key="4">
    <source>
        <dbReference type="ARBA" id="ARBA00022475"/>
    </source>
</evidence>
<dbReference type="GO" id="GO:0005886">
    <property type="term" value="C:plasma membrane"/>
    <property type="evidence" value="ECO:0007669"/>
    <property type="project" value="UniProtKB-SubCell"/>
</dbReference>
<keyword evidence="7 10" id="KW-1133">Transmembrane helix</keyword>
<protein>
    <submittedName>
        <fullName evidence="11">Melanocortin-2 receptor accessory protein 1</fullName>
    </submittedName>
</protein>
<dbReference type="InterPro" id="IPR028111">
    <property type="entry name" value="MRAP"/>
</dbReference>
<dbReference type="AlphaFoldDB" id="A0A2S1UFC5"/>
<evidence type="ECO:0000256" key="3">
    <source>
        <dbReference type="ARBA" id="ARBA00010063"/>
    </source>
</evidence>
<dbReference type="Pfam" id="PF15183">
    <property type="entry name" value="MRAP"/>
    <property type="match status" value="1"/>
</dbReference>
<proteinExistence type="evidence at transcript level"/>
<sequence length="187" mass="20995">MANRTRAPAPYDSYEYYLDYVDLIPVDEKKLKANKHLIVIAFWVSLVAFVVFLFLILLYMSWSGSPQTRNNTQHHPTCPWNLGLNLSLCFWRQPARHRAPDGRCSLHRAWLRDQAAAEHLAPSSGCSGRAPPSCRPPPPRPTLLSSGTWPSMGTRRASADIRNKPSERPLQTEPLDVEPTPANGGHC</sequence>
<dbReference type="PANTHER" id="PTHR28675">
    <property type="entry name" value="MELANOCORTIN-2 RECEPTOR ACCESSORY PROTEIN 2"/>
    <property type="match status" value="1"/>
</dbReference>
<evidence type="ECO:0000313" key="11">
    <source>
        <dbReference type="EMBL" id="AWI97799.1"/>
    </source>
</evidence>
<keyword evidence="6" id="KW-0256">Endoplasmic reticulum</keyword>
<evidence type="ECO:0000256" key="2">
    <source>
        <dbReference type="ARBA" id="ARBA00004389"/>
    </source>
</evidence>
<keyword evidence="5 10" id="KW-0812">Transmembrane</keyword>
<organism evidence="11">
    <name type="scientific">Sus scrofa</name>
    <name type="common">Pig</name>
    <dbReference type="NCBI Taxonomy" id="9823"/>
    <lineage>
        <taxon>Eukaryota</taxon>
        <taxon>Metazoa</taxon>
        <taxon>Chordata</taxon>
        <taxon>Craniata</taxon>
        <taxon>Vertebrata</taxon>
        <taxon>Euteleostomi</taxon>
        <taxon>Mammalia</taxon>
        <taxon>Eutheria</taxon>
        <taxon>Laurasiatheria</taxon>
        <taxon>Artiodactyla</taxon>
        <taxon>Suina</taxon>
        <taxon>Suidae</taxon>
        <taxon>Sus</taxon>
    </lineage>
</organism>
<feature type="compositionally biased region" description="Basic and acidic residues" evidence="9">
    <location>
        <begin position="157"/>
        <end position="167"/>
    </location>
</feature>
<accession>A0A2S1UFC5</accession>
<evidence type="ECO:0000256" key="8">
    <source>
        <dbReference type="ARBA" id="ARBA00023136"/>
    </source>
</evidence>
<reference evidence="11" key="1">
    <citation type="submission" date="2017-09" db="EMBL/GenBank/DDBJ databases">
        <title>The Interaction of Melanocortin-2 Receptor Accessory Proteins (MRAP and MRAP2) with Melanocortin-4 Receptor (MC4R) in Pigs: MRAP2 Enhances the Sensitivity of MC4R for ACTH.</title>
        <authorList>
            <person name="Zhang J."/>
            <person name="Li J."/>
            <person name="Li J."/>
            <person name="Wang Y."/>
        </authorList>
    </citation>
    <scope>NUCLEOTIDE SEQUENCE</scope>
</reference>
<keyword evidence="11" id="KW-0675">Receptor</keyword>
<evidence type="ECO:0000256" key="6">
    <source>
        <dbReference type="ARBA" id="ARBA00022824"/>
    </source>
</evidence>